<evidence type="ECO:0000256" key="1">
    <source>
        <dbReference type="SAM" id="SignalP"/>
    </source>
</evidence>
<comment type="caution">
    <text evidence="2">The sequence shown here is derived from an EMBL/GenBank/DDBJ whole genome shotgun (WGS) entry which is preliminary data.</text>
</comment>
<gene>
    <name evidence="2" type="ORF">E4P82_02220</name>
</gene>
<reference evidence="2 3" key="1">
    <citation type="submission" date="2019-03" db="EMBL/GenBank/DDBJ databases">
        <title>Metabolic reconstructions from genomes of highly enriched 'Candidatus Accumulibacter' and 'Candidatus Competibacter' bioreactor populations.</title>
        <authorList>
            <person name="Annavajhala M.K."/>
            <person name="Welles L."/>
            <person name="Abbas B."/>
            <person name="Sorokin D."/>
            <person name="Park H."/>
            <person name="Van Loosdrecht M."/>
            <person name="Chandran K."/>
        </authorList>
    </citation>
    <scope>NUCLEOTIDE SEQUENCE [LARGE SCALE GENOMIC DNA]</scope>
    <source>
        <strain evidence="2 3">SBR_G</strain>
    </source>
</reference>
<name>A0ABX1TFH6_9GAMM</name>
<keyword evidence="1" id="KW-0732">Signal</keyword>
<keyword evidence="3" id="KW-1185">Reference proteome</keyword>
<evidence type="ECO:0000313" key="3">
    <source>
        <dbReference type="Proteomes" id="UP000760480"/>
    </source>
</evidence>
<accession>A0ABX1TFH6</accession>
<feature type="signal peptide" evidence="1">
    <location>
        <begin position="1"/>
        <end position="28"/>
    </location>
</feature>
<protein>
    <submittedName>
        <fullName evidence="2">DUF3108 domain-containing protein</fullName>
    </submittedName>
</protein>
<feature type="chain" id="PRO_5046561264" evidence="1">
    <location>
        <begin position="29"/>
        <end position="245"/>
    </location>
</feature>
<proteinExistence type="predicted"/>
<dbReference type="EMBL" id="SPMZ01000008">
    <property type="protein sequence ID" value="NMQ18113.1"/>
    <property type="molecule type" value="Genomic_DNA"/>
</dbReference>
<sequence length="245" mass="27422">MRRRMKRLFHAIMLAAGLAFGLSTSASGELPVAPFQAHYEVYGQGLSLGEAVMSLAADGSGGYQMSSDVRPNGLVALLASASVSERASGEIRDGRIQPTRYERQMETSKKSGDVQLRFDWSAGRVEARSGTRQVTLPLSPGVVDPLSLNMVVMRDLQRDRLPKQYTLVDETALRTFQIRNEGEEVLDTSLGRLRTFRVSHSKPGNTRITTFWFAPELRYLPVRIAQHKKGKEVMRMEIRTVERQP</sequence>
<dbReference type="Pfam" id="PF11306">
    <property type="entry name" value="DUF3108"/>
    <property type="match status" value="1"/>
</dbReference>
<dbReference type="InterPro" id="IPR021457">
    <property type="entry name" value="DUF3108"/>
</dbReference>
<organism evidence="2 3">
    <name type="scientific">Candidatus Competibacter phosphatis</name>
    <dbReference type="NCBI Taxonomy" id="221280"/>
    <lineage>
        <taxon>Bacteria</taxon>
        <taxon>Pseudomonadati</taxon>
        <taxon>Pseudomonadota</taxon>
        <taxon>Gammaproteobacteria</taxon>
        <taxon>Candidatus Competibacteraceae</taxon>
        <taxon>Candidatus Competibacter</taxon>
    </lineage>
</organism>
<evidence type="ECO:0000313" key="2">
    <source>
        <dbReference type="EMBL" id="NMQ18113.1"/>
    </source>
</evidence>
<dbReference type="Proteomes" id="UP000760480">
    <property type="component" value="Unassembled WGS sequence"/>
</dbReference>